<evidence type="ECO:0000313" key="1">
    <source>
        <dbReference type="EMBL" id="OAH51089.1"/>
    </source>
</evidence>
<dbReference type="Gene3D" id="3.80.10.10">
    <property type="entry name" value="Ribonuclease Inhibitor"/>
    <property type="match status" value="1"/>
</dbReference>
<organism evidence="1 2">
    <name type="scientific">Microbacterium oleivorans</name>
    <dbReference type="NCBI Taxonomy" id="273677"/>
    <lineage>
        <taxon>Bacteria</taxon>
        <taxon>Bacillati</taxon>
        <taxon>Actinomycetota</taxon>
        <taxon>Actinomycetes</taxon>
        <taxon>Micrococcales</taxon>
        <taxon>Microbacteriaceae</taxon>
        <taxon>Microbacterium</taxon>
    </lineage>
</organism>
<dbReference type="AlphaFoldDB" id="A0A177KCF2"/>
<dbReference type="RefSeq" id="WP_064001598.1">
    <property type="nucleotide sequence ID" value="NZ_LSTV01000001.1"/>
</dbReference>
<evidence type="ECO:0000313" key="2">
    <source>
        <dbReference type="Proteomes" id="UP000076998"/>
    </source>
</evidence>
<accession>A0A177KCF2</accession>
<dbReference type="EMBL" id="LSTV01000001">
    <property type="protein sequence ID" value="OAH51089.1"/>
    <property type="molecule type" value="Genomic_DNA"/>
</dbReference>
<name>A0A177KCF2_9MICO</name>
<dbReference type="InterPro" id="IPR032675">
    <property type="entry name" value="LRR_dom_sf"/>
</dbReference>
<reference evidence="1 2" key="1">
    <citation type="submission" date="2016-02" db="EMBL/GenBank/DDBJ databases">
        <authorList>
            <person name="Wen L."/>
            <person name="He K."/>
            <person name="Yang H."/>
        </authorList>
    </citation>
    <scope>NUCLEOTIDE SEQUENCE [LARGE SCALE GENOMIC DNA]</scope>
    <source>
        <strain evidence="1 2">CD11_3</strain>
    </source>
</reference>
<protein>
    <submittedName>
        <fullName evidence="1">Uncharacterized protein</fullName>
    </submittedName>
</protein>
<dbReference type="OrthoDB" id="3837873at2"/>
<sequence>MSIIMWSSTGTRTEQLAVLEEWITFLRTPRPIVQLHLAGWSNDRMIRALSAQTNVVDLRVERGRYMDLSVIGALRQLETLSIGWATSLTDLRPLMALGRLQTLRVEGAAGLRDYAPIGTLTGLRDLQVGVATDGRTSADSLEFVRHLRDLRSFAWEPGVVSNDFTPLLSMGDVDEIELREHRGMYPSMADLEESLPGLARTRAAAADAYDPDPWHLSDFRDFVFDETAEPDESLRGPISGMAYRTFTRTARTRSEHFWIRVTSPSLDTKTPPQVERLIDQCAFAGDAAGPLLLWDTPIPRAARDDIDGWFAGNADRWAPRARPKTLDVRDVEPLPDEEFWPRLEVFDGRFDGVRKHRRFERELAARGEDFVLRWTQTLGLLAARALPAARAIIASDRTLHGEELAVVGSLIGRGRDNFETCLADPASWTRPANLDMAAVVVHLGQGILRHKSESIEIITAFSSEIRRSQDEDEMSELFDESDRRYPILTSARAVVRVDGADRERLVAFDTAGIEEHLWEAAAESAVLSFGGSVIAGPELSTTWMDWDTGFGRAFTVRRRSSTPDDDYIARYAGI</sequence>
<dbReference type="Proteomes" id="UP000076998">
    <property type="component" value="Unassembled WGS sequence"/>
</dbReference>
<proteinExistence type="predicted"/>
<comment type="caution">
    <text evidence="1">The sequence shown here is derived from an EMBL/GenBank/DDBJ whole genome shotgun (WGS) entry which is preliminary data.</text>
</comment>
<gene>
    <name evidence="1" type="ORF">AYL44_02080</name>
</gene>